<sequence>LLYIYIYCFYFLLSADDSNGGGGRGASFTPTKARCGHLLVNHDLEVKKLAVPHVKEKFNLISTNNIYNNNNNNNNNGNGNRNNTIQAQFPTVCQLLCETNSCSHTPVLTKANMPNAIVNQQNHPIGGGYNEVIARTTLCVAALCLIAFNPAQITNQAYMNTGGTSPKGGWWLGVEFRTPVSSYLGLVSWMYLHPRVDVHTGTRMLFYYSVLFSFLAFFRISWINL</sequence>
<name>A0A183JSS8_9TREM</name>
<proteinExistence type="predicted"/>
<dbReference type="STRING" id="6186.A0A183JSS8"/>
<accession>A0A183JSS8</accession>
<keyword evidence="1" id="KW-1133">Transmembrane helix</keyword>
<dbReference type="AlphaFoldDB" id="A0A183JSS8"/>
<organism evidence="2">
    <name type="scientific">Schistosoma curassoni</name>
    <dbReference type="NCBI Taxonomy" id="6186"/>
    <lineage>
        <taxon>Eukaryota</taxon>
        <taxon>Metazoa</taxon>
        <taxon>Spiralia</taxon>
        <taxon>Lophotrochozoa</taxon>
        <taxon>Platyhelminthes</taxon>
        <taxon>Trematoda</taxon>
        <taxon>Digenea</taxon>
        <taxon>Strigeidida</taxon>
        <taxon>Schistosomatoidea</taxon>
        <taxon>Schistosomatidae</taxon>
        <taxon>Schistosoma</taxon>
    </lineage>
</organism>
<feature type="transmembrane region" description="Helical" evidence="1">
    <location>
        <begin position="170"/>
        <end position="192"/>
    </location>
</feature>
<keyword evidence="1" id="KW-0812">Transmembrane</keyword>
<dbReference type="WBParaSite" id="SCUD_0000576801-mRNA-1">
    <property type="protein sequence ID" value="SCUD_0000576801-mRNA-1"/>
    <property type="gene ID" value="SCUD_0000576801"/>
</dbReference>
<evidence type="ECO:0000313" key="2">
    <source>
        <dbReference type="WBParaSite" id="SCUD_0000576801-mRNA-1"/>
    </source>
</evidence>
<protein>
    <submittedName>
        <fullName evidence="2">GPI mannosyltransferase 2</fullName>
    </submittedName>
</protein>
<reference evidence="2" key="1">
    <citation type="submission" date="2016-06" db="UniProtKB">
        <authorList>
            <consortium name="WormBaseParasite"/>
        </authorList>
    </citation>
    <scope>IDENTIFICATION</scope>
</reference>
<feature type="transmembrane region" description="Helical" evidence="1">
    <location>
        <begin position="204"/>
        <end position="223"/>
    </location>
</feature>
<feature type="transmembrane region" description="Helical" evidence="1">
    <location>
        <begin position="132"/>
        <end position="150"/>
    </location>
</feature>
<keyword evidence="1" id="KW-0472">Membrane</keyword>
<evidence type="ECO:0000256" key="1">
    <source>
        <dbReference type="SAM" id="Phobius"/>
    </source>
</evidence>